<name>A0A154PDM5_DUFNO</name>
<dbReference type="PRINTS" id="PR00299">
    <property type="entry name" value="ACRYSTALLIN"/>
</dbReference>
<proteinExistence type="inferred from homology"/>
<evidence type="ECO:0000313" key="9">
    <source>
        <dbReference type="Proteomes" id="UP000076502"/>
    </source>
</evidence>
<evidence type="ECO:0000259" key="7">
    <source>
        <dbReference type="PROSITE" id="PS01031"/>
    </source>
</evidence>
<dbReference type="InterPro" id="IPR002068">
    <property type="entry name" value="A-crystallin/Hsp20_dom"/>
</dbReference>
<organism evidence="8 9">
    <name type="scientific">Dufourea novaeangliae</name>
    <name type="common">Sweat bee</name>
    <dbReference type="NCBI Taxonomy" id="178035"/>
    <lineage>
        <taxon>Eukaryota</taxon>
        <taxon>Metazoa</taxon>
        <taxon>Ecdysozoa</taxon>
        <taxon>Arthropoda</taxon>
        <taxon>Hexapoda</taxon>
        <taxon>Insecta</taxon>
        <taxon>Pterygota</taxon>
        <taxon>Neoptera</taxon>
        <taxon>Endopterygota</taxon>
        <taxon>Hymenoptera</taxon>
        <taxon>Apocrita</taxon>
        <taxon>Aculeata</taxon>
        <taxon>Apoidea</taxon>
        <taxon>Anthophila</taxon>
        <taxon>Halictidae</taxon>
        <taxon>Rophitinae</taxon>
        <taxon>Dufourea</taxon>
    </lineage>
</organism>
<keyword evidence="3" id="KW-0479">Metal-binding</keyword>
<dbReference type="EMBL" id="KQ434879">
    <property type="protein sequence ID" value="KZC10006.1"/>
    <property type="molecule type" value="Genomic_DNA"/>
</dbReference>
<dbReference type="PANTHER" id="PTHR45640:SF13">
    <property type="entry name" value="HEAT SHOCK PROTEIN 22-RELATED"/>
    <property type="match status" value="1"/>
</dbReference>
<accession>A0A154PDM5</accession>
<feature type="compositionally biased region" description="Polar residues" evidence="6">
    <location>
        <begin position="168"/>
        <end position="183"/>
    </location>
</feature>
<evidence type="ECO:0000256" key="1">
    <source>
        <dbReference type="ARBA" id="ARBA00023016"/>
    </source>
</evidence>
<reference evidence="8 9" key="1">
    <citation type="submission" date="2015-07" db="EMBL/GenBank/DDBJ databases">
        <title>The genome of Dufourea novaeangliae.</title>
        <authorList>
            <person name="Pan H."/>
            <person name="Kapheim K."/>
        </authorList>
    </citation>
    <scope>NUCLEOTIDE SEQUENCE [LARGE SCALE GENOMIC DNA]</scope>
    <source>
        <strain evidence="8">0120121106</strain>
        <tissue evidence="8">Whole body</tissue>
    </source>
</reference>
<feature type="region of interest" description="Disordered" evidence="6">
    <location>
        <begin position="168"/>
        <end position="207"/>
    </location>
</feature>
<dbReference type="PIRSF" id="PIRSF036514">
    <property type="entry name" value="Sm_HSP_B1"/>
    <property type="match status" value="1"/>
</dbReference>
<gene>
    <name evidence="8" type="ORF">WN55_01043</name>
</gene>
<dbReference type="CDD" id="cd06526">
    <property type="entry name" value="metazoan_ACD"/>
    <property type="match status" value="1"/>
</dbReference>
<feature type="binding site" evidence="3">
    <location>
        <position position="103"/>
    </location>
    <ligand>
        <name>Zn(2+)</name>
        <dbReference type="ChEBI" id="CHEBI:29105"/>
        <label>1</label>
    </ligand>
</feature>
<feature type="compositionally biased region" description="Basic residues" evidence="6">
    <location>
        <begin position="196"/>
        <end position="207"/>
    </location>
</feature>
<dbReference type="GO" id="GO:0005737">
    <property type="term" value="C:cytoplasm"/>
    <property type="evidence" value="ECO:0007669"/>
    <property type="project" value="TreeGrafter"/>
</dbReference>
<keyword evidence="9" id="KW-1185">Reference proteome</keyword>
<evidence type="ECO:0000256" key="4">
    <source>
        <dbReference type="PROSITE-ProRule" id="PRU00285"/>
    </source>
</evidence>
<dbReference type="GO" id="GO:0051082">
    <property type="term" value="F:unfolded protein binding"/>
    <property type="evidence" value="ECO:0007669"/>
    <property type="project" value="TreeGrafter"/>
</dbReference>
<evidence type="ECO:0000313" key="8">
    <source>
        <dbReference type="EMBL" id="KZC10006.1"/>
    </source>
</evidence>
<feature type="domain" description="SHSP" evidence="7">
    <location>
        <begin position="56"/>
        <end position="167"/>
    </location>
</feature>
<dbReference type="GO" id="GO:0042026">
    <property type="term" value="P:protein refolding"/>
    <property type="evidence" value="ECO:0007669"/>
    <property type="project" value="TreeGrafter"/>
</dbReference>
<dbReference type="OrthoDB" id="1431247at2759"/>
<feature type="binding site" evidence="3">
    <location>
        <position position="105"/>
    </location>
    <ligand>
        <name>Zn(2+)</name>
        <dbReference type="ChEBI" id="CHEBI:29105"/>
        <label>1</label>
    </ligand>
</feature>
<evidence type="ECO:0000256" key="2">
    <source>
        <dbReference type="PIRNR" id="PIRNR036514"/>
    </source>
</evidence>
<dbReference type="PROSITE" id="PS01031">
    <property type="entry name" value="SHSP"/>
    <property type="match status" value="1"/>
</dbReference>
<sequence length="207" mass="23718">MCDENLDRPHSLWDQHFGTSIDPDDVLSDLDSISTDLIMYRPIVRNKRRYHPFWKSVVRKGRGASTVHANKNKLEVTLDVSQLAPEEINVKVVDKNVIVEAKHDEKEDEYGWVSRQFVRKYIVPSQCDISRVESRLSSDDILTISAARKEPLNTEVLNEKVVKIQYTGNPALTNSEEQVNGTPEPQKDQQPQRGQQHQRARKGTKST</sequence>
<dbReference type="AlphaFoldDB" id="A0A154PDM5"/>
<dbReference type="Pfam" id="PF00011">
    <property type="entry name" value="HSP20"/>
    <property type="match status" value="1"/>
</dbReference>
<dbReference type="GO" id="GO:0009408">
    <property type="term" value="P:response to heat"/>
    <property type="evidence" value="ECO:0007669"/>
    <property type="project" value="UniProtKB-ARBA"/>
</dbReference>
<dbReference type="STRING" id="178035.A0A154PDM5"/>
<evidence type="ECO:0000256" key="3">
    <source>
        <dbReference type="PIRSR" id="PIRSR036514-1"/>
    </source>
</evidence>
<dbReference type="GO" id="GO:0046872">
    <property type="term" value="F:metal ion binding"/>
    <property type="evidence" value="ECO:0007669"/>
    <property type="project" value="UniProtKB-KW"/>
</dbReference>
<keyword evidence="1" id="KW-0346">Stress response</keyword>
<dbReference type="InterPro" id="IPR008978">
    <property type="entry name" value="HSP20-like_chaperone"/>
</dbReference>
<evidence type="ECO:0000256" key="5">
    <source>
        <dbReference type="RuleBase" id="RU003616"/>
    </source>
</evidence>
<dbReference type="GO" id="GO:0005634">
    <property type="term" value="C:nucleus"/>
    <property type="evidence" value="ECO:0007669"/>
    <property type="project" value="TreeGrafter"/>
</dbReference>
<comment type="similarity">
    <text evidence="2 4 5">Belongs to the small heat shock protein (HSP20) family.</text>
</comment>
<dbReference type="InterPro" id="IPR055269">
    <property type="entry name" value="Alpha-crystallin/HSP_16"/>
</dbReference>
<dbReference type="Gene3D" id="2.60.40.790">
    <property type="match status" value="1"/>
</dbReference>
<dbReference type="Proteomes" id="UP000076502">
    <property type="component" value="Unassembled WGS sequence"/>
</dbReference>
<evidence type="ECO:0000256" key="6">
    <source>
        <dbReference type="SAM" id="MobiDB-lite"/>
    </source>
</evidence>
<dbReference type="SUPFAM" id="SSF49764">
    <property type="entry name" value="HSP20-like chaperones"/>
    <property type="match status" value="1"/>
</dbReference>
<protein>
    <submittedName>
        <fullName evidence="8">Protein lethal(2)essential for life</fullName>
    </submittedName>
</protein>
<dbReference type="InterPro" id="IPR001436">
    <property type="entry name" value="Alpha-crystallin/sHSP_animal"/>
</dbReference>
<dbReference type="PANTHER" id="PTHR45640">
    <property type="entry name" value="HEAT SHOCK PROTEIN HSP-12.2-RELATED"/>
    <property type="match status" value="1"/>
</dbReference>
<keyword evidence="3" id="KW-0862">Zinc</keyword>